<dbReference type="Proteomes" id="UP000278036">
    <property type="component" value="Unassembled WGS sequence"/>
</dbReference>
<dbReference type="Proteomes" id="UP000274097">
    <property type="component" value="Unassembled WGS sequence"/>
</dbReference>
<dbReference type="InParanoid" id="A0A3A9JVG8"/>
<organism evidence="2 5">
    <name type="scientific">Teichococcus wenyumeiae</name>
    <dbReference type="NCBI Taxonomy" id="2478470"/>
    <lineage>
        <taxon>Bacteria</taxon>
        <taxon>Pseudomonadati</taxon>
        <taxon>Pseudomonadota</taxon>
        <taxon>Alphaproteobacteria</taxon>
        <taxon>Acetobacterales</taxon>
        <taxon>Roseomonadaceae</taxon>
        <taxon>Roseomonas</taxon>
    </lineage>
</organism>
<dbReference type="Pfam" id="PF06912">
    <property type="entry name" value="DUF1275"/>
    <property type="match status" value="1"/>
</dbReference>
<evidence type="ECO:0000313" key="3">
    <source>
        <dbReference type="EMBL" id="RMI19466.1"/>
    </source>
</evidence>
<sequence>MLVREGEDRSLLVDRRLAWSLAAIAGGLNAAGFYAVGLYSSNMTGNVSALADHVALGDFGAGLVYLAIVLTFIVGAAVSALLINAGRRRRLAGIYAFSIMTESVLLAALGAVDLWLMGPGRGPLLVFGLSFLMGLQNAVVTRLSNARVRTTHVTGMVTDIGIELGNLLDNAWRRGRLEVSDYNREKLRLHSETVLCFLGGGIIGVLGYQRMGGWLLLAGAALLLALALPGLLSTRQRQRQPG</sequence>
<dbReference type="RefSeq" id="WP_120637697.1">
    <property type="nucleotide sequence ID" value="NZ_RAQU01000031.1"/>
</dbReference>
<dbReference type="EMBL" id="RAQU01000031">
    <property type="protein sequence ID" value="RKK04798.1"/>
    <property type="molecule type" value="Genomic_DNA"/>
</dbReference>
<feature type="transmembrane region" description="Helical" evidence="1">
    <location>
        <begin position="21"/>
        <end position="39"/>
    </location>
</feature>
<protein>
    <submittedName>
        <fullName evidence="2">DUF1275 domain-containing protein</fullName>
    </submittedName>
</protein>
<proteinExistence type="predicted"/>
<keyword evidence="1" id="KW-0472">Membrane</keyword>
<gene>
    <name evidence="2" type="ORF">D6Z83_07435</name>
    <name evidence="3" type="ORF">EBE87_20160</name>
</gene>
<evidence type="ECO:0000313" key="5">
    <source>
        <dbReference type="Proteomes" id="UP000278036"/>
    </source>
</evidence>
<keyword evidence="1" id="KW-1133">Transmembrane helix</keyword>
<keyword evidence="4" id="KW-1185">Reference proteome</keyword>
<comment type="caution">
    <text evidence="2">The sequence shown here is derived from an EMBL/GenBank/DDBJ whole genome shotgun (WGS) entry which is preliminary data.</text>
</comment>
<feature type="transmembrane region" description="Helical" evidence="1">
    <location>
        <begin position="214"/>
        <end position="232"/>
    </location>
</feature>
<dbReference type="OrthoDB" id="270162at2"/>
<name>A0A3A9JVG8_9PROT</name>
<reference evidence="2 5" key="1">
    <citation type="submission" date="2018-09" db="EMBL/GenBank/DDBJ databases">
        <title>Roseomonas sp. nov., isolated from feces of Tibetan antelopes in the Qinghai-Tibet plateau, China.</title>
        <authorList>
            <person name="Tian Z."/>
        </authorList>
    </citation>
    <scope>NUCLEOTIDE SEQUENCE [LARGE SCALE GENOMIC DNA]</scope>
    <source>
        <strain evidence="3 4">Z23</strain>
        <strain evidence="2 5">Z24</strain>
    </source>
</reference>
<dbReference type="InterPro" id="IPR010699">
    <property type="entry name" value="DUF1275"/>
</dbReference>
<evidence type="ECO:0000313" key="2">
    <source>
        <dbReference type="EMBL" id="RKK04798.1"/>
    </source>
</evidence>
<dbReference type="PANTHER" id="PTHR37314:SF4">
    <property type="entry name" value="UPF0700 TRANSMEMBRANE PROTEIN YOAK"/>
    <property type="match status" value="1"/>
</dbReference>
<accession>A0A3A9JVG8</accession>
<dbReference type="EMBL" id="RFLX01000019">
    <property type="protein sequence ID" value="RMI19466.1"/>
    <property type="molecule type" value="Genomic_DNA"/>
</dbReference>
<feature type="transmembrane region" description="Helical" evidence="1">
    <location>
        <begin position="122"/>
        <end position="140"/>
    </location>
</feature>
<evidence type="ECO:0000313" key="4">
    <source>
        <dbReference type="Proteomes" id="UP000274097"/>
    </source>
</evidence>
<dbReference type="PANTHER" id="PTHR37314">
    <property type="entry name" value="SLR0142 PROTEIN"/>
    <property type="match status" value="1"/>
</dbReference>
<dbReference type="AlphaFoldDB" id="A0A3A9JVG8"/>
<feature type="transmembrane region" description="Helical" evidence="1">
    <location>
        <begin position="94"/>
        <end position="116"/>
    </location>
</feature>
<evidence type="ECO:0000256" key="1">
    <source>
        <dbReference type="SAM" id="Phobius"/>
    </source>
</evidence>
<feature type="transmembrane region" description="Helical" evidence="1">
    <location>
        <begin position="189"/>
        <end position="208"/>
    </location>
</feature>
<keyword evidence="1" id="KW-0812">Transmembrane</keyword>
<feature type="transmembrane region" description="Helical" evidence="1">
    <location>
        <begin position="59"/>
        <end position="82"/>
    </location>
</feature>